<dbReference type="AlphaFoldDB" id="A0A699JZB0"/>
<gene>
    <name evidence="1" type="ORF">Tci_637928</name>
</gene>
<dbReference type="EMBL" id="BKCJ010463732">
    <property type="protein sequence ID" value="GFA65956.1"/>
    <property type="molecule type" value="Genomic_DNA"/>
</dbReference>
<sequence>FAVPIFSLGDDPIACLNKAMAFLIAVGSLCNKFKGDKVKVILVLDPGVPDGQAVQTIILNNVAFQIEDLDGYDFDCDDISNAKAVFMANISNYGSDVLSE</sequence>
<proteinExistence type="predicted"/>
<feature type="non-terminal residue" evidence="1">
    <location>
        <position position="100"/>
    </location>
</feature>
<evidence type="ECO:0000313" key="1">
    <source>
        <dbReference type="EMBL" id="GFA65956.1"/>
    </source>
</evidence>
<organism evidence="1">
    <name type="scientific">Tanacetum cinerariifolium</name>
    <name type="common">Dalmatian daisy</name>
    <name type="synonym">Chrysanthemum cinerariifolium</name>
    <dbReference type="NCBI Taxonomy" id="118510"/>
    <lineage>
        <taxon>Eukaryota</taxon>
        <taxon>Viridiplantae</taxon>
        <taxon>Streptophyta</taxon>
        <taxon>Embryophyta</taxon>
        <taxon>Tracheophyta</taxon>
        <taxon>Spermatophyta</taxon>
        <taxon>Magnoliopsida</taxon>
        <taxon>eudicotyledons</taxon>
        <taxon>Gunneridae</taxon>
        <taxon>Pentapetalae</taxon>
        <taxon>asterids</taxon>
        <taxon>campanulids</taxon>
        <taxon>Asterales</taxon>
        <taxon>Asteraceae</taxon>
        <taxon>Asteroideae</taxon>
        <taxon>Anthemideae</taxon>
        <taxon>Anthemidinae</taxon>
        <taxon>Tanacetum</taxon>
    </lineage>
</organism>
<reference evidence="1" key="1">
    <citation type="journal article" date="2019" name="Sci. Rep.">
        <title>Draft genome of Tanacetum cinerariifolium, the natural source of mosquito coil.</title>
        <authorList>
            <person name="Yamashiro T."/>
            <person name="Shiraishi A."/>
            <person name="Satake H."/>
            <person name="Nakayama K."/>
        </authorList>
    </citation>
    <scope>NUCLEOTIDE SEQUENCE</scope>
</reference>
<comment type="caution">
    <text evidence="1">The sequence shown here is derived from an EMBL/GenBank/DDBJ whole genome shotgun (WGS) entry which is preliminary data.</text>
</comment>
<protein>
    <submittedName>
        <fullName evidence="1">Uncharacterized protein</fullName>
    </submittedName>
</protein>
<accession>A0A699JZB0</accession>
<feature type="non-terminal residue" evidence="1">
    <location>
        <position position="1"/>
    </location>
</feature>
<name>A0A699JZB0_TANCI</name>